<proteinExistence type="predicted"/>
<dbReference type="Gene3D" id="3.30.70.2390">
    <property type="match status" value="1"/>
</dbReference>
<dbReference type="EMBL" id="SOHN01000016">
    <property type="protein sequence ID" value="TFD86162.1"/>
    <property type="molecule type" value="Genomic_DNA"/>
</dbReference>
<dbReference type="Proteomes" id="UP000297626">
    <property type="component" value="Unassembled WGS sequence"/>
</dbReference>
<feature type="transmembrane region" description="Helical" evidence="1">
    <location>
        <begin position="49"/>
        <end position="72"/>
    </location>
</feature>
<dbReference type="AlphaFoldDB" id="A0A4V6QIV1"/>
<organism evidence="3 4">
    <name type="scientific">Cryobacterium serini</name>
    <dbReference type="NCBI Taxonomy" id="1259201"/>
    <lineage>
        <taxon>Bacteria</taxon>
        <taxon>Bacillati</taxon>
        <taxon>Actinomycetota</taxon>
        <taxon>Actinomycetes</taxon>
        <taxon>Micrococcales</taxon>
        <taxon>Microbacteriaceae</taxon>
        <taxon>Cryobacterium</taxon>
    </lineage>
</organism>
<dbReference type="InterPro" id="IPR027381">
    <property type="entry name" value="LytR/CpsA/Psr_C"/>
</dbReference>
<keyword evidence="1" id="KW-0812">Transmembrane</keyword>
<comment type="caution">
    <text evidence="3">The sequence shown here is derived from an EMBL/GenBank/DDBJ whole genome shotgun (WGS) entry which is preliminary data.</text>
</comment>
<keyword evidence="4" id="KW-1185">Reference proteome</keyword>
<feature type="domain" description="LytR/CpsA/Psr regulator C-terminal" evidence="2">
    <location>
        <begin position="109"/>
        <end position="197"/>
    </location>
</feature>
<keyword evidence="1" id="KW-1133">Transmembrane helix</keyword>
<dbReference type="PANTHER" id="PTHR33392:SF6">
    <property type="entry name" value="POLYISOPRENYL-TEICHOIC ACID--PEPTIDOGLYCAN TEICHOIC ACID TRANSFERASE TAGU"/>
    <property type="match status" value="1"/>
</dbReference>
<evidence type="ECO:0000256" key="1">
    <source>
        <dbReference type="SAM" id="Phobius"/>
    </source>
</evidence>
<evidence type="ECO:0000259" key="2">
    <source>
        <dbReference type="Pfam" id="PF13399"/>
    </source>
</evidence>
<evidence type="ECO:0000313" key="3">
    <source>
        <dbReference type="EMBL" id="TFD86162.1"/>
    </source>
</evidence>
<reference evidence="3 4" key="1">
    <citation type="submission" date="2019-03" db="EMBL/GenBank/DDBJ databases">
        <title>Genomics of glacier-inhabiting Cryobacterium strains.</title>
        <authorList>
            <person name="Liu Q."/>
            <person name="Xin Y.-H."/>
        </authorList>
    </citation>
    <scope>NUCLEOTIDE SEQUENCE [LARGE SCALE GENOMIC DNA]</scope>
    <source>
        <strain evidence="3 4">Sr54</strain>
    </source>
</reference>
<dbReference type="PANTHER" id="PTHR33392">
    <property type="entry name" value="POLYISOPRENYL-TEICHOIC ACID--PEPTIDOGLYCAN TEICHOIC ACID TRANSFERASE TAGU"/>
    <property type="match status" value="1"/>
</dbReference>
<sequence>MSPAWSGRPIKDPITMARKFAKDRFDTHLHALDRVGAHRAPRRKGRGWIGFWWALGATVLLIVVGVVGIFAINNRLDFSNIPGLSSPSSTPVPTETAIPTAEATVDPALSVNVLNGSATNGVAASVSDTLTAAGWVVTATGNASTDTEPTTVIYYADASQEGAARGIAASLPGSKIVVSTGFVGSGAALTVVVGNDYVLPAG</sequence>
<protein>
    <submittedName>
        <fullName evidence="3">LytR family transcriptional regulator</fullName>
    </submittedName>
</protein>
<dbReference type="InterPro" id="IPR050922">
    <property type="entry name" value="LytR/CpsA/Psr_CW_biosynth"/>
</dbReference>
<name>A0A4V6QIV1_9MICO</name>
<keyword evidence="1" id="KW-0472">Membrane</keyword>
<accession>A0A4V6QIV1</accession>
<gene>
    <name evidence="3" type="ORF">E3T51_13605</name>
</gene>
<evidence type="ECO:0000313" key="4">
    <source>
        <dbReference type="Proteomes" id="UP000297626"/>
    </source>
</evidence>
<dbReference type="Pfam" id="PF13399">
    <property type="entry name" value="LytR_C"/>
    <property type="match status" value="1"/>
</dbReference>